<dbReference type="PANTHER" id="PTHR27004:SF462">
    <property type="entry name" value="LRR RECEPTOR-LIKE KINASE"/>
    <property type="match status" value="1"/>
</dbReference>
<dbReference type="Proteomes" id="UP001153076">
    <property type="component" value="Unassembled WGS sequence"/>
</dbReference>
<comment type="subcellular location">
    <subcellularLocation>
        <location evidence="1">Cell membrane</location>
        <topology evidence="1">Single-pass type I membrane protein</topology>
    </subcellularLocation>
</comment>
<keyword evidence="7" id="KW-1133">Transmembrane helix</keyword>
<protein>
    <submittedName>
        <fullName evidence="11">Uncharacterized protein</fullName>
    </submittedName>
</protein>
<dbReference type="AlphaFoldDB" id="A0A9Q1L1U2"/>
<evidence type="ECO:0000256" key="3">
    <source>
        <dbReference type="ARBA" id="ARBA00022475"/>
    </source>
</evidence>
<proteinExistence type="inferred from homology"/>
<dbReference type="EMBL" id="JAKOGI010000002">
    <property type="protein sequence ID" value="KAJ8452841.1"/>
    <property type="molecule type" value="Genomic_DNA"/>
</dbReference>
<dbReference type="Pfam" id="PF00560">
    <property type="entry name" value="LRR_1"/>
    <property type="match status" value="2"/>
</dbReference>
<keyword evidence="9" id="KW-0675">Receptor</keyword>
<comment type="caution">
    <text evidence="11">The sequence shown here is derived from an EMBL/GenBank/DDBJ whole genome shotgun (WGS) entry which is preliminary data.</text>
</comment>
<evidence type="ECO:0000256" key="5">
    <source>
        <dbReference type="ARBA" id="ARBA00022692"/>
    </source>
</evidence>
<dbReference type="InterPro" id="IPR001611">
    <property type="entry name" value="Leu-rich_rpt"/>
</dbReference>
<evidence type="ECO:0000256" key="2">
    <source>
        <dbReference type="ARBA" id="ARBA00009592"/>
    </source>
</evidence>
<keyword evidence="5" id="KW-0812">Transmembrane</keyword>
<dbReference type="SUPFAM" id="SSF52058">
    <property type="entry name" value="L domain-like"/>
    <property type="match status" value="1"/>
</dbReference>
<evidence type="ECO:0000256" key="9">
    <source>
        <dbReference type="ARBA" id="ARBA00023170"/>
    </source>
</evidence>
<evidence type="ECO:0000256" key="4">
    <source>
        <dbReference type="ARBA" id="ARBA00022614"/>
    </source>
</evidence>
<reference evidence="11" key="1">
    <citation type="submission" date="2022-04" db="EMBL/GenBank/DDBJ databases">
        <title>Carnegiea gigantea Genome sequencing and assembly v2.</title>
        <authorList>
            <person name="Copetti D."/>
            <person name="Sanderson M.J."/>
            <person name="Burquez A."/>
            <person name="Wojciechowski M.F."/>
        </authorList>
    </citation>
    <scope>NUCLEOTIDE SEQUENCE</scope>
    <source>
        <strain evidence="11">SGP5-SGP5p</strain>
        <tissue evidence="11">Aerial part</tissue>
    </source>
</reference>
<keyword evidence="3" id="KW-1003">Cell membrane</keyword>
<keyword evidence="4" id="KW-0433">Leucine-rich repeat</keyword>
<organism evidence="11 12">
    <name type="scientific">Carnegiea gigantea</name>
    <dbReference type="NCBI Taxonomy" id="171969"/>
    <lineage>
        <taxon>Eukaryota</taxon>
        <taxon>Viridiplantae</taxon>
        <taxon>Streptophyta</taxon>
        <taxon>Embryophyta</taxon>
        <taxon>Tracheophyta</taxon>
        <taxon>Spermatophyta</taxon>
        <taxon>Magnoliopsida</taxon>
        <taxon>eudicotyledons</taxon>
        <taxon>Gunneridae</taxon>
        <taxon>Pentapetalae</taxon>
        <taxon>Caryophyllales</taxon>
        <taxon>Cactineae</taxon>
        <taxon>Cactaceae</taxon>
        <taxon>Cactoideae</taxon>
        <taxon>Echinocereeae</taxon>
        <taxon>Carnegiea</taxon>
    </lineage>
</organism>
<keyword evidence="6" id="KW-0677">Repeat</keyword>
<comment type="similarity">
    <text evidence="2">Belongs to the RLP family.</text>
</comment>
<dbReference type="Gene3D" id="3.80.10.10">
    <property type="entry name" value="Ribonuclease Inhibitor"/>
    <property type="match status" value="1"/>
</dbReference>
<evidence type="ECO:0000256" key="7">
    <source>
        <dbReference type="ARBA" id="ARBA00022989"/>
    </source>
</evidence>
<keyword evidence="12" id="KW-1185">Reference proteome</keyword>
<evidence type="ECO:0000256" key="10">
    <source>
        <dbReference type="ARBA" id="ARBA00023180"/>
    </source>
</evidence>
<keyword evidence="10" id="KW-0325">Glycoprotein</keyword>
<gene>
    <name evidence="11" type="ORF">Cgig2_014604</name>
</gene>
<evidence type="ECO:0000313" key="12">
    <source>
        <dbReference type="Proteomes" id="UP001153076"/>
    </source>
</evidence>
<evidence type="ECO:0000313" key="11">
    <source>
        <dbReference type="EMBL" id="KAJ8452841.1"/>
    </source>
</evidence>
<accession>A0A9Q1L1U2</accession>
<name>A0A9Q1L1U2_9CARY</name>
<dbReference type="OrthoDB" id="1713839at2759"/>
<evidence type="ECO:0000256" key="6">
    <source>
        <dbReference type="ARBA" id="ARBA00022737"/>
    </source>
</evidence>
<keyword evidence="8" id="KW-0472">Membrane</keyword>
<evidence type="ECO:0000256" key="1">
    <source>
        <dbReference type="ARBA" id="ARBA00004251"/>
    </source>
</evidence>
<evidence type="ECO:0000256" key="8">
    <source>
        <dbReference type="ARBA" id="ARBA00023136"/>
    </source>
</evidence>
<dbReference type="GO" id="GO:0005886">
    <property type="term" value="C:plasma membrane"/>
    <property type="evidence" value="ECO:0007669"/>
    <property type="project" value="UniProtKB-SubCell"/>
</dbReference>
<dbReference type="PANTHER" id="PTHR27004">
    <property type="entry name" value="RECEPTOR-LIKE PROTEIN 12 ISOFORM X1"/>
    <property type="match status" value="1"/>
</dbReference>
<dbReference type="InterPro" id="IPR032675">
    <property type="entry name" value="LRR_dom_sf"/>
</dbReference>
<sequence length="196" mass="21435">MERNDDVATCKLQFFIHLVASSENLASLKWLEFDNNGLSGVIPSGMGKLKRLGYLSLHHNQLSGYFDYNRLYGAIPLAMGKLKSLGGKNNFRGTFPSIICNFSMLSFLRLSGNEITGQIPDCIGNLGSLQTLSLAYNLSCSSELPQERLDMSDVAAKLSSIKNKLLGTLLRQLRGNPIGNFPSPNALSLEMTLSQS</sequence>